<dbReference type="CDD" id="cd03264">
    <property type="entry name" value="ABC_drug_resistance_like"/>
    <property type="match status" value="1"/>
</dbReference>
<evidence type="ECO:0000313" key="7">
    <source>
        <dbReference type="Proteomes" id="UP000523161"/>
    </source>
</evidence>
<feature type="domain" description="ABC transporter" evidence="5">
    <location>
        <begin position="2"/>
        <end position="232"/>
    </location>
</feature>
<dbReference type="RefSeq" id="WP_173499922.1">
    <property type="nucleotide sequence ID" value="NZ_JABSOD010000003.1"/>
</dbReference>
<reference evidence="6 7" key="1">
    <citation type="submission" date="2020-06" db="EMBL/GenBank/DDBJ databases">
        <title>Rheinheimera sp. nov., a marine bacterium isolated from coastal.</title>
        <authorList>
            <person name="Yu Q."/>
            <person name="Qi Y."/>
            <person name="Pu J."/>
        </authorList>
    </citation>
    <scope>NUCLEOTIDE SEQUENCE [LARGE SCALE GENOMIC DNA]</scope>
    <source>
        <strain evidence="6 7">YQF-2</strain>
    </source>
</reference>
<dbReference type="EMBL" id="JABSOD010000003">
    <property type="protein sequence ID" value="NRQ41671.1"/>
    <property type="molecule type" value="Genomic_DNA"/>
</dbReference>
<dbReference type="PROSITE" id="PS50893">
    <property type="entry name" value="ABC_TRANSPORTER_2"/>
    <property type="match status" value="1"/>
</dbReference>
<evidence type="ECO:0000256" key="3">
    <source>
        <dbReference type="ARBA" id="ARBA00022741"/>
    </source>
</evidence>
<dbReference type="PROSITE" id="PS00211">
    <property type="entry name" value="ABC_TRANSPORTER_1"/>
    <property type="match status" value="1"/>
</dbReference>
<dbReference type="GO" id="GO:0016887">
    <property type="term" value="F:ATP hydrolysis activity"/>
    <property type="evidence" value="ECO:0007669"/>
    <property type="project" value="InterPro"/>
</dbReference>
<keyword evidence="2" id="KW-0813">Transport</keyword>
<dbReference type="InterPro" id="IPR003439">
    <property type="entry name" value="ABC_transporter-like_ATP-bd"/>
</dbReference>
<keyword evidence="4 6" id="KW-0067">ATP-binding</keyword>
<evidence type="ECO:0000256" key="4">
    <source>
        <dbReference type="ARBA" id="ARBA00022840"/>
    </source>
</evidence>
<dbReference type="GO" id="GO:0005524">
    <property type="term" value="F:ATP binding"/>
    <property type="evidence" value="ECO:0007669"/>
    <property type="project" value="UniProtKB-KW"/>
</dbReference>
<dbReference type="InterPro" id="IPR017871">
    <property type="entry name" value="ABC_transporter-like_CS"/>
</dbReference>
<dbReference type="SMART" id="SM00382">
    <property type="entry name" value="AAA"/>
    <property type="match status" value="1"/>
</dbReference>
<proteinExistence type="inferred from homology"/>
<dbReference type="Pfam" id="PF00005">
    <property type="entry name" value="ABC_tran"/>
    <property type="match status" value="1"/>
</dbReference>
<protein>
    <submittedName>
        <fullName evidence="6">ABC transporter ATP-binding protein</fullName>
    </submittedName>
</protein>
<evidence type="ECO:0000256" key="1">
    <source>
        <dbReference type="ARBA" id="ARBA00005417"/>
    </source>
</evidence>
<evidence type="ECO:0000256" key="2">
    <source>
        <dbReference type="ARBA" id="ARBA00022448"/>
    </source>
</evidence>
<keyword evidence="3" id="KW-0547">Nucleotide-binding</keyword>
<accession>A0A7Y5EHV9</accession>
<dbReference type="PANTHER" id="PTHR43335">
    <property type="entry name" value="ABC TRANSPORTER, ATP-BINDING PROTEIN"/>
    <property type="match status" value="1"/>
</dbReference>
<sequence>MLTINQLSVTYADGTRALQEINLQLPAGMVGLLGPNGAGKSTLMRTLATLQKPDSGQIQFADLDVLQQPDSLRQQLGYLPQYFGVYPHMSCIALLQHMAVLKGIHNKAEQQQQIDTLLQLTNLSAVAKKQVASFSGGMRQRFGIAQALLGNPRLLIMDEPTAGLDPAERERLHALLVTISQHKLILLSTHIVEDIENLCPFVALINQGQIVQSGPVPSLLTPLQGRIWQSPLRPDDSSILLSESYRFGIPTYRLLSQQQPCAAAVPVAATLQDRYFFELQNKAVTDVAA</sequence>
<evidence type="ECO:0000259" key="5">
    <source>
        <dbReference type="PROSITE" id="PS50893"/>
    </source>
</evidence>
<comment type="caution">
    <text evidence="6">The sequence shown here is derived from an EMBL/GenBank/DDBJ whole genome shotgun (WGS) entry which is preliminary data.</text>
</comment>
<dbReference type="InterPro" id="IPR003593">
    <property type="entry name" value="AAA+_ATPase"/>
</dbReference>
<keyword evidence="7" id="KW-1185">Reference proteome</keyword>
<evidence type="ECO:0000313" key="6">
    <source>
        <dbReference type="EMBL" id="NRQ41671.1"/>
    </source>
</evidence>
<comment type="similarity">
    <text evidence="1">Belongs to the ABC transporter superfamily.</text>
</comment>
<gene>
    <name evidence="6" type="ORF">HRH59_03685</name>
</gene>
<dbReference type="Proteomes" id="UP000523161">
    <property type="component" value="Unassembled WGS sequence"/>
</dbReference>
<dbReference type="Gene3D" id="3.40.50.300">
    <property type="entry name" value="P-loop containing nucleotide triphosphate hydrolases"/>
    <property type="match status" value="1"/>
</dbReference>
<dbReference type="PANTHER" id="PTHR43335:SF2">
    <property type="entry name" value="ABC TRANSPORTER, ATP-BINDING PROTEIN"/>
    <property type="match status" value="1"/>
</dbReference>
<dbReference type="AlphaFoldDB" id="A0A7Y5EHV9"/>
<dbReference type="SUPFAM" id="SSF52540">
    <property type="entry name" value="P-loop containing nucleoside triphosphate hydrolases"/>
    <property type="match status" value="1"/>
</dbReference>
<dbReference type="InterPro" id="IPR027417">
    <property type="entry name" value="P-loop_NTPase"/>
</dbReference>
<organism evidence="6 7">
    <name type="scientific">Rheinheimera lutimaris</name>
    <dbReference type="NCBI Taxonomy" id="2740584"/>
    <lineage>
        <taxon>Bacteria</taxon>
        <taxon>Pseudomonadati</taxon>
        <taxon>Pseudomonadota</taxon>
        <taxon>Gammaproteobacteria</taxon>
        <taxon>Chromatiales</taxon>
        <taxon>Chromatiaceae</taxon>
        <taxon>Rheinheimera</taxon>
    </lineage>
</organism>
<name>A0A7Y5EHV9_9GAMM</name>